<reference evidence="2 3" key="1">
    <citation type="submission" date="2009-02" db="EMBL/GenBank/DDBJ databases">
        <title>Draft genome sequence of Bifidobacterium pseudocatenulatum (DSM 20438).</title>
        <authorList>
            <person name="Sudarsanam P."/>
            <person name="Ley R."/>
            <person name="Guruge J."/>
            <person name="Turnbaugh P.J."/>
            <person name="Mahowald M."/>
            <person name="Liep D."/>
            <person name="Gordon J."/>
        </authorList>
    </citation>
    <scope>NUCLEOTIDE SEQUENCE [LARGE SCALE GENOMIC DNA]</scope>
    <source>
        <strain evidence="2 3">DSM 20438</strain>
    </source>
</reference>
<accession>C0BRA1</accession>
<gene>
    <name evidence="2" type="ORF">BIFPSEUDO_03165</name>
</gene>
<feature type="compositionally biased region" description="Polar residues" evidence="1">
    <location>
        <begin position="1"/>
        <end position="15"/>
    </location>
</feature>
<dbReference type="AlphaFoldDB" id="C0BRA1"/>
<name>C0BRA1_BIFPS</name>
<feature type="region of interest" description="Disordered" evidence="1">
    <location>
        <begin position="1"/>
        <end position="27"/>
    </location>
</feature>
<comment type="caution">
    <text evidence="2">The sequence shown here is derived from an EMBL/GenBank/DDBJ whole genome shotgun (WGS) entry which is preliminary data.</text>
</comment>
<dbReference type="EMBL" id="ABXX02000002">
    <property type="protein sequence ID" value="EEG71195.1"/>
    <property type="molecule type" value="Genomic_DNA"/>
</dbReference>
<proteinExistence type="predicted"/>
<reference evidence="2 3" key="2">
    <citation type="submission" date="2009-02" db="EMBL/GenBank/DDBJ databases">
        <authorList>
            <person name="Fulton L."/>
            <person name="Clifton S."/>
            <person name="Fulton B."/>
            <person name="Xu J."/>
            <person name="Minx P."/>
            <person name="Pepin K.H."/>
            <person name="Johnson M."/>
            <person name="Bhonagiri V."/>
            <person name="Nash W.E."/>
            <person name="Mardis E.R."/>
            <person name="Wilson R.K."/>
        </authorList>
    </citation>
    <scope>NUCLEOTIDE SEQUENCE [LARGE SCALE GENOMIC DNA]</scope>
    <source>
        <strain evidence="2 3">DSM 20438</strain>
    </source>
</reference>
<sequence>MYSSDTTNHAESQASSHRRYIPFRNQEKQEINRAYITYVRQESRNCK</sequence>
<evidence type="ECO:0000256" key="1">
    <source>
        <dbReference type="SAM" id="MobiDB-lite"/>
    </source>
</evidence>
<dbReference type="Proteomes" id="UP000003875">
    <property type="component" value="Unassembled WGS sequence"/>
</dbReference>
<evidence type="ECO:0000313" key="3">
    <source>
        <dbReference type="Proteomes" id="UP000003875"/>
    </source>
</evidence>
<evidence type="ECO:0000313" key="2">
    <source>
        <dbReference type="EMBL" id="EEG71195.1"/>
    </source>
</evidence>
<protein>
    <submittedName>
        <fullName evidence="2">Uncharacterized protein</fullName>
    </submittedName>
</protein>
<organism evidence="2 3">
    <name type="scientific">Bifidobacterium pseudocatenulatum DSM 20438 = JCM 1200 = LMG 10505</name>
    <dbReference type="NCBI Taxonomy" id="547043"/>
    <lineage>
        <taxon>Bacteria</taxon>
        <taxon>Bacillati</taxon>
        <taxon>Actinomycetota</taxon>
        <taxon>Actinomycetes</taxon>
        <taxon>Bifidobacteriales</taxon>
        <taxon>Bifidobacteriaceae</taxon>
        <taxon>Bifidobacterium</taxon>
    </lineage>
</organism>